<sequence>MDSGMECTLSKFTDDTKLRGAVNMLEGMDAIQRDLDRLERWAHVNPMKFSKAKYKVLHVVLSTTTGWVENGLTAALRRRTWGVGGCEGQHEAAVCAHSPESNHILGCIKRNVTSRLREVILPIYSALMRPHLEYCIQLWGPQHKKDMELLE</sequence>
<name>A0ABC9WM57_GRUJA</name>
<keyword evidence="1" id="KW-0649">Protein kinase inhibitor</keyword>
<dbReference type="Proteomes" id="UP001623348">
    <property type="component" value="Unassembled WGS sequence"/>
</dbReference>
<protein>
    <submittedName>
        <fullName evidence="1">cAMP-dependent protein kinase inhibitor alpha</fullName>
    </submittedName>
</protein>
<proteinExistence type="predicted"/>
<dbReference type="AlphaFoldDB" id="A0ABC9WM57"/>
<dbReference type="PANTHER" id="PTHR33332">
    <property type="entry name" value="REVERSE TRANSCRIPTASE DOMAIN-CONTAINING PROTEIN"/>
    <property type="match status" value="1"/>
</dbReference>
<dbReference type="EMBL" id="BAAFJT010000003">
    <property type="protein sequence ID" value="GAB0186270.1"/>
    <property type="molecule type" value="Genomic_DNA"/>
</dbReference>
<dbReference type="GO" id="GO:0004860">
    <property type="term" value="F:protein kinase inhibitor activity"/>
    <property type="evidence" value="ECO:0007669"/>
    <property type="project" value="UniProtKB-KW"/>
</dbReference>
<organism evidence="1 2">
    <name type="scientific">Grus japonensis</name>
    <name type="common">Japanese crane</name>
    <name type="synonym">Red-crowned crane</name>
    <dbReference type="NCBI Taxonomy" id="30415"/>
    <lineage>
        <taxon>Eukaryota</taxon>
        <taxon>Metazoa</taxon>
        <taxon>Chordata</taxon>
        <taxon>Craniata</taxon>
        <taxon>Vertebrata</taxon>
        <taxon>Euteleostomi</taxon>
        <taxon>Archelosauria</taxon>
        <taxon>Archosauria</taxon>
        <taxon>Dinosauria</taxon>
        <taxon>Saurischia</taxon>
        <taxon>Theropoda</taxon>
        <taxon>Coelurosauria</taxon>
        <taxon>Aves</taxon>
        <taxon>Neognathae</taxon>
        <taxon>Neoaves</taxon>
        <taxon>Gruiformes</taxon>
        <taxon>Gruidae</taxon>
        <taxon>Grus</taxon>
    </lineage>
</organism>
<evidence type="ECO:0000313" key="1">
    <source>
        <dbReference type="EMBL" id="GAB0186270.1"/>
    </source>
</evidence>
<keyword evidence="2" id="KW-1185">Reference proteome</keyword>
<accession>A0ABC9WM57</accession>
<reference evidence="1 2" key="1">
    <citation type="submission" date="2024-06" db="EMBL/GenBank/DDBJ databases">
        <title>The draft genome of Grus japonensis, version 3.</title>
        <authorList>
            <person name="Nabeshima K."/>
            <person name="Suzuki S."/>
            <person name="Onuma M."/>
        </authorList>
    </citation>
    <scope>NUCLEOTIDE SEQUENCE [LARGE SCALE GENOMIC DNA]</scope>
    <source>
        <strain evidence="1 2">451A</strain>
    </source>
</reference>
<comment type="caution">
    <text evidence="1">The sequence shown here is derived from an EMBL/GenBank/DDBJ whole genome shotgun (WGS) entry which is preliminary data.</text>
</comment>
<evidence type="ECO:0000313" key="2">
    <source>
        <dbReference type="Proteomes" id="UP001623348"/>
    </source>
</evidence>
<gene>
    <name evidence="1" type="ORF">GRJ2_001092300</name>
</gene>